<proteinExistence type="predicted"/>
<comment type="caution">
    <text evidence="1">The sequence shown here is derived from an EMBL/GenBank/DDBJ whole genome shotgun (WGS) entry which is preliminary data.</text>
</comment>
<name>A0A9X0PIE2_9STAP</name>
<gene>
    <name evidence="1" type="ORF">HR081_12460</name>
</gene>
<dbReference type="EMBL" id="JABTCN010000088">
    <property type="protein sequence ID" value="MBA8777678.1"/>
    <property type="molecule type" value="Genomic_DNA"/>
</dbReference>
<accession>A0A9X0PIE2</accession>
<protein>
    <submittedName>
        <fullName evidence="1">Uncharacterized protein</fullName>
    </submittedName>
</protein>
<evidence type="ECO:0000313" key="2">
    <source>
        <dbReference type="Proteomes" id="UP000524893"/>
    </source>
</evidence>
<reference evidence="1 2" key="1">
    <citation type="journal article" date="2020" name="Access Microbiol">
        <title>Isolation and genome sequencing of Staphylococcus schleiferi subspecies coagulans from Antarctic seals.</title>
        <authorList>
            <person name="Foster G."/>
            <person name="Robb A."/>
            <person name="Paterson G.K."/>
        </authorList>
    </citation>
    <scope>NUCLEOTIDE SEQUENCE [LARGE SCALE GENOMIC DNA]</scope>
    <source>
        <strain evidence="1 2">M615/02/4</strain>
    </source>
</reference>
<evidence type="ECO:0000313" key="1">
    <source>
        <dbReference type="EMBL" id="MBA8777678.1"/>
    </source>
</evidence>
<dbReference type="Proteomes" id="UP000524893">
    <property type="component" value="Unassembled WGS sequence"/>
</dbReference>
<sequence length="64" mass="7722">MKYYPFKKPTEKQLKYAKYLQTFVQDDKDLTEMNKEEVINYIDSIKNEAKDVISELMSHTDVVW</sequence>
<dbReference type="AlphaFoldDB" id="A0A9X0PIE2"/>
<organism evidence="1 2">
    <name type="scientific">Staphylococcus coagulans</name>
    <dbReference type="NCBI Taxonomy" id="74706"/>
    <lineage>
        <taxon>Bacteria</taxon>
        <taxon>Bacillati</taxon>
        <taxon>Bacillota</taxon>
        <taxon>Bacilli</taxon>
        <taxon>Bacillales</taxon>
        <taxon>Staphylococcaceae</taxon>
        <taxon>Staphylococcus</taxon>
    </lineage>
</organism>